<dbReference type="Gramene" id="HORVU.MOREX.r3.5HG0532450.1">
    <property type="protein sequence ID" value="HORVU.MOREX.r3.5HG0532450.1.CDS1"/>
    <property type="gene ID" value="HORVU.MOREX.r3.5HG0532450"/>
</dbReference>
<dbReference type="Proteomes" id="UP000011116">
    <property type="component" value="Chromosome 5H"/>
</dbReference>
<sequence length="91" mass="10145">MAVLMGEEDPARCDVVDESRVHLLHRAGDGDVLARHHGKAGVMLGEDEELLWLKHEVIVQVQRHRRQVLGGGLGRAVEADVVLITLHFRQP</sequence>
<dbReference type="EnsemblPlants" id="HORVU.MOREX.r3.5HG0532450.1">
    <property type="protein sequence ID" value="HORVU.MOREX.r3.5HG0532450.1.CDS1"/>
    <property type="gene ID" value="HORVU.MOREX.r3.5HG0532450"/>
</dbReference>
<protein>
    <submittedName>
        <fullName evidence="1">Uncharacterized protein</fullName>
    </submittedName>
</protein>
<organism evidence="1 2">
    <name type="scientific">Hordeum vulgare subsp. vulgare</name>
    <name type="common">Domesticated barley</name>
    <dbReference type="NCBI Taxonomy" id="112509"/>
    <lineage>
        <taxon>Eukaryota</taxon>
        <taxon>Viridiplantae</taxon>
        <taxon>Streptophyta</taxon>
        <taxon>Embryophyta</taxon>
        <taxon>Tracheophyta</taxon>
        <taxon>Spermatophyta</taxon>
        <taxon>Magnoliopsida</taxon>
        <taxon>Liliopsida</taxon>
        <taxon>Poales</taxon>
        <taxon>Poaceae</taxon>
        <taxon>BOP clade</taxon>
        <taxon>Pooideae</taxon>
        <taxon>Triticodae</taxon>
        <taxon>Triticeae</taxon>
        <taxon>Hordeinae</taxon>
        <taxon>Hordeum</taxon>
    </lineage>
</organism>
<evidence type="ECO:0000313" key="2">
    <source>
        <dbReference type="Proteomes" id="UP000011116"/>
    </source>
</evidence>
<accession>A0A8I6Y841</accession>
<proteinExistence type="predicted"/>
<dbReference type="Gramene" id="HORVU.MOREX.r2.5HG0442880.1">
    <property type="protein sequence ID" value="HORVU.MOREX.r2.5HG0442880.1.CDS.1"/>
    <property type="gene ID" value="HORVU.MOREX.r2.5HG0442880"/>
</dbReference>
<reference evidence="2" key="1">
    <citation type="journal article" date="2012" name="Nature">
        <title>A physical, genetic and functional sequence assembly of the barley genome.</title>
        <authorList>
            <consortium name="The International Barley Genome Sequencing Consortium"/>
            <person name="Mayer K.F."/>
            <person name="Waugh R."/>
            <person name="Brown J.W."/>
            <person name="Schulman A."/>
            <person name="Langridge P."/>
            <person name="Platzer M."/>
            <person name="Fincher G.B."/>
            <person name="Muehlbauer G.J."/>
            <person name="Sato K."/>
            <person name="Close T.J."/>
            <person name="Wise R.P."/>
            <person name="Stein N."/>
        </authorList>
    </citation>
    <scope>NUCLEOTIDE SEQUENCE [LARGE SCALE GENOMIC DNA]</scope>
    <source>
        <strain evidence="2">cv. Morex</strain>
    </source>
</reference>
<reference evidence="1" key="3">
    <citation type="submission" date="2022-01" db="UniProtKB">
        <authorList>
            <consortium name="EnsemblPlants"/>
        </authorList>
    </citation>
    <scope>IDENTIFICATION</scope>
    <source>
        <strain evidence="1">subsp. vulgare</strain>
    </source>
</reference>
<reference evidence="1" key="2">
    <citation type="submission" date="2020-10" db="EMBL/GenBank/DDBJ databases">
        <authorList>
            <person name="Scholz U."/>
            <person name="Mascher M."/>
            <person name="Fiebig A."/>
        </authorList>
    </citation>
    <scope>NUCLEOTIDE SEQUENCE [LARGE SCALE GENOMIC DNA]</scope>
    <source>
        <strain evidence="1">cv. Morex</strain>
    </source>
</reference>
<dbReference type="AlphaFoldDB" id="A0A8I6Y841"/>
<evidence type="ECO:0000313" key="1">
    <source>
        <dbReference type="EnsemblPlants" id="HORVU.MOREX.r3.5HG0532450.1.CDS1"/>
    </source>
</evidence>
<keyword evidence="2" id="KW-1185">Reference proteome</keyword>
<name>A0A8I6Y841_HORVV</name>